<dbReference type="Gene3D" id="3.20.10.10">
    <property type="entry name" value="D-amino Acid Aminotransferase, subunit A, domain 2"/>
    <property type="match status" value="1"/>
</dbReference>
<dbReference type="GO" id="GO:0052654">
    <property type="term" value="F:L-leucine-2-oxoglutarate transaminase activity"/>
    <property type="evidence" value="ECO:0007669"/>
    <property type="project" value="RHEA"/>
</dbReference>
<evidence type="ECO:0000256" key="16">
    <source>
        <dbReference type="RuleBase" id="RU004516"/>
    </source>
</evidence>
<comment type="catalytic activity">
    <reaction evidence="14 17">
        <text>L-leucine + 2-oxoglutarate = 4-methyl-2-oxopentanoate + L-glutamate</text>
        <dbReference type="Rhea" id="RHEA:18321"/>
        <dbReference type="ChEBI" id="CHEBI:16810"/>
        <dbReference type="ChEBI" id="CHEBI:17865"/>
        <dbReference type="ChEBI" id="CHEBI:29985"/>
        <dbReference type="ChEBI" id="CHEBI:57427"/>
        <dbReference type="EC" id="2.6.1.42"/>
    </reaction>
</comment>
<evidence type="ECO:0000256" key="5">
    <source>
        <dbReference type="ARBA" id="ARBA00005072"/>
    </source>
</evidence>
<evidence type="ECO:0000256" key="4">
    <source>
        <dbReference type="ARBA" id="ARBA00004931"/>
    </source>
</evidence>
<keyword evidence="10 16" id="KW-0663">Pyridoxal phosphate</keyword>
<evidence type="ECO:0000256" key="1">
    <source>
        <dbReference type="ARBA" id="ARBA00001933"/>
    </source>
</evidence>
<dbReference type="GO" id="GO:0009098">
    <property type="term" value="P:L-leucine biosynthetic process"/>
    <property type="evidence" value="ECO:0007669"/>
    <property type="project" value="UniProtKB-UniPathway"/>
</dbReference>
<dbReference type="GO" id="GO:0052655">
    <property type="term" value="F:L-valine-2-oxoglutarate transaminase activity"/>
    <property type="evidence" value="ECO:0007669"/>
    <property type="project" value="RHEA"/>
</dbReference>
<keyword evidence="7 17" id="KW-0032">Aminotransferase</keyword>
<evidence type="ECO:0000313" key="19">
    <source>
        <dbReference type="Proteomes" id="UP000199545"/>
    </source>
</evidence>
<comment type="catalytic activity">
    <reaction evidence="12 17">
        <text>L-valine + 2-oxoglutarate = 3-methyl-2-oxobutanoate + L-glutamate</text>
        <dbReference type="Rhea" id="RHEA:24813"/>
        <dbReference type="ChEBI" id="CHEBI:11851"/>
        <dbReference type="ChEBI" id="CHEBI:16810"/>
        <dbReference type="ChEBI" id="CHEBI:29985"/>
        <dbReference type="ChEBI" id="CHEBI:57762"/>
        <dbReference type="EC" id="2.6.1.42"/>
    </reaction>
</comment>
<comment type="pathway">
    <text evidence="3 17">Amino-acid biosynthesis; L-isoleucine biosynthesis; L-isoleucine from 2-oxobutanoate: step 4/4.</text>
</comment>
<dbReference type="CDD" id="cd01558">
    <property type="entry name" value="D-AAT_like"/>
    <property type="match status" value="1"/>
</dbReference>
<evidence type="ECO:0000256" key="6">
    <source>
        <dbReference type="ARBA" id="ARBA00009320"/>
    </source>
</evidence>
<comment type="cofactor">
    <cofactor evidence="1 16">
        <name>pyridoxal 5'-phosphate</name>
        <dbReference type="ChEBI" id="CHEBI:597326"/>
    </cofactor>
</comment>
<evidence type="ECO:0000256" key="2">
    <source>
        <dbReference type="ARBA" id="ARBA00003109"/>
    </source>
</evidence>
<dbReference type="UniPathway" id="UPA00049">
    <property type="reaction ID" value="UER00062"/>
</dbReference>
<evidence type="ECO:0000313" key="18">
    <source>
        <dbReference type="EMBL" id="SFJ63390.1"/>
    </source>
</evidence>
<dbReference type="InterPro" id="IPR043131">
    <property type="entry name" value="BCAT-like_N"/>
</dbReference>
<dbReference type="PROSITE" id="PS00770">
    <property type="entry name" value="AA_TRANSFER_CLASS_4"/>
    <property type="match status" value="1"/>
</dbReference>
<organism evidence="18 19">
    <name type="scientific">Thermoflavimicrobium dichotomicum</name>
    <dbReference type="NCBI Taxonomy" id="46223"/>
    <lineage>
        <taxon>Bacteria</taxon>
        <taxon>Bacillati</taxon>
        <taxon>Bacillota</taxon>
        <taxon>Bacilli</taxon>
        <taxon>Bacillales</taxon>
        <taxon>Thermoactinomycetaceae</taxon>
        <taxon>Thermoflavimicrobium</taxon>
    </lineage>
</organism>
<evidence type="ECO:0000256" key="11">
    <source>
        <dbReference type="ARBA" id="ARBA00023304"/>
    </source>
</evidence>
<dbReference type="NCBIfam" id="NF009126">
    <property type="entry name" value="PRK12479.1"/>
    <property type="match status" value="1"/>
</dbReference>
<dbReference type="Proteomes" id="UP000199545">
    <property type="component" value="Unassembled WGS sequence"/>
</dbReference>
<dbReference type="EMBL" id="FORR01000014">
    <property type="protein sequence ID" value="SFJ63390.1"/>
    <property type="molecule type" value="Genomic_DNA"/>
</dbReference>
<comment type="catalytic activity">
    <reaction evidence="13 17">
        <text>L-isoleucine + 2-oxoglutarate = (S)-3-methyl-2-oxopentanoate + L-glutamate</text>
        <dbReference type="Rhea" id="RHEA:24801"/>
        <dbReference type="ChEBI" id="CHEBI:16810"/>
        <dbReference type="ChEBI" id="CHEBI:29985"/>
        <dbReference type="ChEBI" id="CHEBI:35146"/>
        <dbReference type="ChEBI" id="CHEBI:58045"/>
        <dbReference type="EC" id="2.6.1.42"/>
    </reaction>
</comment>
<dbReference type="PANTHER" id="PTHR42743:SF11">
    <property type="entry name" value="AMINODEOXYCHORISMATE LYASE"/>
    <property type="match status" value="1"/>
</dbReference>
<dbReference type="InterPro" id="IPR036038">
    <property type="entry name" value="Aminotransferase-like"/>
</dbReference>
<evidence type="ECO:0000256" key="7">
    <source>
        <dbReference type="ARBA" id="ARBA00022576"/>
    </source>
</evidence>
<dbReference type="NCBIfam" id="NF006185">
    <property type="entry name" value="PRK08320.1"/>
    <property type="match status" value="1"/>
</dbReference>
<dbReference type="STRING" id="46223.SAMN05421852_114101"/>
<sequence>MRLLVERGFLFLLILVSGSEGRMVMKEYLVYINGEFVPRSKAVVSVFDHGFLYGDGIFEGIRSYSGNVFCLKEHVKRLYESAKSILLTIPMTPEEMEQAIVETLQRNDLADAYIRVVVSRGPGDLGLDPRSCTRPNVIIIAEALALFPQELYEKGLRIVTVPTRRNIPDALNPKIKSLNYLNNVLIRMEATQSGVMEALTLNQEGYVCEGSGDNVFIVKNGKILTPPTYLGALEGITRNVVIELCEHLGISCKEEPFTRHDVYVADEIFLTGTAAEMIPVVEVDSRIIGDGKPGPVTKRLIEEFRKLTKVRGTKVPGLSPLSA</sequence>
<proteinExistence type="inferred from homology"/>
<dbReference type="FunFam" id="3.20.10.10:FF:000008">
    <property type="entry name" value="Branched-chain-amino-acid aminotransferase"/>
    <property type="match status" value="1"/>
</dbReference>
<dbReference type="UniPathway" id="UPA00048">
    <property type="reaction ID" value="UER00073"/>
</dbReference>
<dbReference type="UniPathway" id="UPA00047">
    <property type="reaction ID" value="UER00058"/>
</dbReference>
<dbReference type="NCBIfam" id="NF005146">
    <property type="entry name" value="PRK06606.1"/>
    <property type="match status" value="1"/>
</dbReference>
<keyword evidence="19" id="KW-1185">Reference proteome</keyword>
<evidence type="ECO:0000256" key="14">
    <source>
        <dbReference type="ARBA" id="ARBA00049229"/>
    </source>
</evidence>
<evidence type="ECO:0000256" key="3">
    <source>
        <dbReference type="ARBA" id="ARBA00004824"/>
    </source>
</evidence>
<dbReference type="InterPro" id="IPR005785">
    <property type="entry name" value="B_amino_transI"/>
</dbReference>
<evidence type="ECO:0000256" key="10">
    <source>
        <dbReference type="ARBA" id="ARBA00022898"/>
    </source>
</evidence>
<evidence type="ECO:0000256" key="13">
    <source>
        <dbReference type="ARBA" id="ARBA00048798"/>
    </source>
</evidence>
<accession>A0A1I3SY90</accession>
<comment type="pathway">
    <text evidence="5 17">Amino-acid biosynthesis; L-leucine biosynthesis; L-leucine from 3-methyl-2-oxobutanoate: step 4/4.</text>
</comment>
<dbReference type="GO" id="GO:0009097">
    <property type="term" value="P:isoleucine biosynthetic process"/>
    <property type="evidence" value="ECO:0007669"/>
    <property type="project" value="UniProtKB-UniPathway"/>
</dbReference>
<dbReference type="InterPro" id="IPR001544">
    <property type="entry name" value="Aminotrans_IV"/>
</dbReference>
<dbReference type="EC" id="2.6.1.42" evidence="17"/>
<dbReference type="SUPFAM" id="SSF56752">
    <property type="entry name" value="D-aminoacid aminotransferase-like PLP-dependent enzymes"/>
    <property type="match status" value="1"/>
</dbReference>
<evidence type="ECO:0000256" key="17">
    <source>
        <dbReference type="RuleBase" id="RU364094"/>
    </source>
</evidence>
<reference evidence="18 19" key="1">
    <citation type="submission" date="2016-10" db="EMBL/GenBank/DDBJ databases">
        <authorList>
            <person name="de Groot N.N."/>
        </authorList>
    </citation>
    <scope>NUCLEOTIDE SEQUENCE [LARGE SCALE GENOMIC DNA]</scope>
    <source>
        <strain evidence="18 19">DSM 44778</strain>
    </source>
</reference>
<evidence type="ECO:0000256" key="8">
    <source>
        <dbReference type="ARBA" id="ARBA00022605"/>
    </source>
</evidence>
<dbReference type="GO" id="GO:0052656">
    <property type="term" value="F:L-isoleucine-2-oxoglutarate transaminase activity"/>
    <property type="evidence" value="ECO:0007669"/>
    <property type="project" value="RHEA"/>
</dbReference>
<evidence type="ECO:0000256" key="9">
    <source>
        <dbReference type="ARBA" id="ARBA00022679"/>
    </source>
</evidence>
<dbReference type="PANTHER" id="PTHR42743">
    <property type="entry name" value="AMINO-ACID AMINOTRANSFERASE"/>
    <property type="match status" value="1"/>
</dbReference>
<comment type="similarity">
    <text evidence="6 15">Belongs to the class-IV pyridoxal-phosphate-dependent aminotransferase family.</text>
</comment>
<keyword evidence="11 17" id="KW-0100">Branched-chain amino acid biosynthesis</keyword>
<keyword evidence="9 17" id="KW-0808">Transferase</keyword>
<dbReference type="InterPro" id="IPR018300">
    <property type="entry name" value="Aminotrans_IV_CS"/>
</dbReference>
<protein>
    <recommendedName>
        <fullName evidence="17">Branched-chain-amino-acid aminotransferase</fullName>
        <shortName evidence="17">BCAT</shortName>
        <ecNumber evidence="17">2.6.1.42</ecNumber>
    </recommendedName>
</protein>
<dbReference type="GO" id="GO:0005829">
    <property type="term" value="C:cytosol"/>
    <property type="evidence" value="ECO:0007669"/>
    <property type="project" value="TreeGrafter"/>
</dbReference>
<dbReference type="InterPro" id="IPR050571">
    <property type="entry name" value="Class-IV_PLP-Dep_Aminotrnsfr"/>
</dbReference>
<gene>
    <name evidence="17" type="primary">ilvE</name>
    <name evidence="18" type="ORF">SAMN05421852_114101</name>
</gene>
<comment type="pathway">
    <text evidence="4 17">Amino-acid biosynthesis; L-valine biosynthesis; L-valine from pyruvate: step 4/4.</text>
</comment>
<dbReference type="GO" id="GO:0009099">
    <property type="term" value="P:L-valine biosynthetic process"/>
    <property type="evidence" value="ECO:0007669"/>
    <property type="project" value="UniProtKB-UniPathway"/>
</dbReference>
<dbReference type="AlphaFoldDB" id="A0A1I3SY90"/>
<dbReference type="Pfam" id="PF01063">
    <property type="entry name" value="Aminotran_4"/>
    <property type="match status" value="1"/>
</dbReference>
<comment type="function">
    <text evidence="2 17">Acts on leucine, isoleucine and valine.</text>
</comment>
<dbReference type="InterPro" id="IPR043132">
    <property type="entry name" value="BCAT-like_C"/>
</dbReference>
<keyword evidence="8 17" id="KW-0028">Amino-acid biosynthesis</keyword>
<dbReference type="FunFam" id="3.30.470.10:FF:000006">
    <property type="entry name" value="Branched-chain-amino-acid aminotransferase"/>
    <property type="match status" value="1"/>
</dbReference>
<evidence type="ECO:0000256" key="15">
    <source>
        <dbReference type="RuleBase" id="RU004106"/>
    </source>
</evidence>
<dbReference type="NCBIfam" id="TIGR01122">
    <property type="entry name" value="ilvE_I"/>
    <property type="match status" value="1"/>
</dbReference>
<dbReference type="Gene3D" id="3.30.470.10">
    <property type="match status" value="1"/>
</dbReference>
<name>A0A1I3SY90_9BACL</name>
<evidence type="ECO:0000256" key="12">
    <source>
        <dbReference type="ARBA" id="ARBA00048212"/>
    </source>
</evidence>